<dbReference type="SUPFAM" id="SSF75304">
    <property type="entry name" value="Amidase signature (AS) enzymes"/>
    <property type="match status" value="1"/>
</dbReference>
<dbReference type="Gene3D" id="3.10.490.10">
    <property type="entry name" value="Gamma-glutamyl cyclotransferase-like"/>
    <property type="match status" value="1"/>
</dbReference>
<sequence>MPNPSPPSARFRRKRLPPSAIRGRRRANYTNEDEDTDVSTWIHRCADDPGPRGTGPLAGLRLAVKDNVDVAGLPTTAGCPDYAYLPDRDAPAVAALRAAGAVVVGKTNMDQFATGLVGTRSPYGPVADSRRPEFISGGSSSGSAVAVATGAADLAIGTDTAGSGRVPAALQGIVGIKPTVGVVSTEGVVPACGSYDCVTIFAADPARADQAMGVMAAGAPGRAWPADTRLAAPPRPTVAIFADLPELDPVWRAAFERTVAVLRRRGASIVEIDSAPFLAAARLLYDGALVAERYAAVGEFIESRPDAVDPTVASIIRAAGAIPAHRLVADRAELERLRALAMEGLGDADALLAPTAPMHPTIAQVEADPIGINSRMGTYTNFCNLFDLCAVAVPAGMAGESCFGVTVFARPFEDAVALDIAVSITGDAEITRPWPLAVAPMCELIVFGAHLRGQPLAHQLPALGARWAGPVRTAAAYRLAALDTTPPKPAVTRCEGGASVAGERWLLSPAALGRFLAALPAPMQLGAVELDDGTWHTAFGCDGTAAAEGKDISEYGDWRAALAAGAVG</sequence>
<feature type="region of interest" description="Disordered" evidence="1">
    <location>
        <begin position="1"/>
        <end position="35"/>
    </location>
</feature>
<evidence type="ECO:0000259" key="2">
    <source>
        <dbReference type="Pfam" id="PF01425"/>
    </source>
</evidence>
<dbReference type="AlphaFoldDB" id="A0A2S6ANP4"/>
<feature type="domain" description="Amidase" evidence="2">
    <location>
        <begin position="53"/>
        <end position="415"/>
    </location>
</feature>
<dbReference type="Proteomes" id="UP000239874">
    <property type="component" value="Unassembled WGS sequence"/>
</dbReference>
<dbReference type="InterPro" id="IPR023631">
    <property type="entry name" value="Amidase_dom"/>
</dbReference>
<dbReference type="OrthoDB" id="182039at2"/>
<keyword evidence="4" id="KW-0378">Hydrolase</keyword>
<dbReference type="NCBIfam" id="NF006043">
    <property type="entry name" value="PRK08186.1"/>
    <property type="match status" value="1"/>
</dbReference>
<dbReference type="InterPro" id="IPR053844">
    <property type="entry name" value="AH_C"/>
</dbReference>
<dbReference type="InterPro" id="IPR000120">
    <property type="entry name" value="Amidase"/>
</dbReference>
<proteinExistence type="predicted"/>
<dbReference type="InterPro" id="IPR036928">
    <property type="entry name" value="AS_sf"/>
</dbReference>
<protein>
    <submittedName>
        <fullName evidence="4">Allophanate hydrolase</fullName>
    </submittedName>
</protein>
<dbReference type="Gene3D" id="3.90.1300.10">
    <property type="entry name" value="Amidase signature (AS) domain"/>
    <property type="match status" value="1"/>
</dbReference>
<feature type="compositionally biased region" description="Basic residues" evidence="1">
    <location>
        <begin position="10"/>
        <end position="27"/>
    </location>
</feature>
<evidence type="ECO:0000313" key="5">
    <source>
        <dbReference type="Proteomes" id="UP000239874"/>
    </source>
</evidence>
<dbReference type="PANTHER" id="PTHR11895">
    <property type="entry name" value="TRANSAMIDASE"/>
    <property type="match status" value="1"/>
</dbReference>
<name>A0A2S6ANP4_9NOCA</name>
<dbReference type="PANTHER" id="PTHR11895:SF169">
    <property type="entry name" value="GLUTAMYL-TRNA(GLN) AMIDOTRANSFERASE"/>
    <property type="match status" value="1"/>
</dbReference>
<dbReference type="EMBL" id="PSZC01000012">
    <property type="protein sequence ID" value="PPJ36834.1"/>
    <property type="molecule type" value="Genomic_DNA"/>
</dbReference>
<dbReference type="GO" id="GO:0016787">
    <property type="term" value="F:hydrolase activity"/>
    <property type="evidence" value="ECO:0007669"/>
    <property type="project" value="UniProtKB-KW"/>
</dbReference>
<dbReference type="NCBIfam" id="TIGR02713">
    <property type="entry name" value="allophanate_hyd"/>
    <property type="match status" value="1"/>
</dbReference>
<dbReference type="Pfam" id="PF01425">
    <property type="entry name" value="Amidase"/>
    <property type="match status" value="1"/>
</dbReference>
<reference evidence="4 5" key="1">
    <citation type="submission" date="2018-02" db="EMBL/GenBank/DDBJ databases">
        <title>8 Nocardia nova and 1 Nocardia cyriacigeorgica strain used for evolution to TMP-SMX.</title>
        <authorList>
            <person name="Mehta H."/>
            <person name="Weng J."/>
            <person name="Shamoo Y."/>
        </authorList>
    </citation>
    <scope>NUCLEOTIDE SEQUENCE [LARGE SCALE GENOMIC DNA]</scope>
    <source>
        <strain evidence="4 5">MDA3139</strain>
    </source>
</reference>
<gene>
    <name evidence="4" type="primary">atzF</name>
    <name evidence="4" type="ORF">C5E45_18720</name>
</gene>
<dbReference type="InterPro" id="IPR014085">
    <property type="entry name" value="Allophanate_hydrolase"/>
</dbReference>
<evidence type="ECO:0000313" key="4">
    <source>
        <dbReference type="EMBL" id="PPJ36834.1"/>
    </source>
</evidence>
<feature type="domain" description="Allophanate hydrolase C-terminal" evidence="3">
    <location>
        <begin position="443"/>
        <end position="562"/>
    </location>
</feature>
<comment type="caution">
    <text evidence="4">The sequence shown here is derived from an EMBL/GenBank/DDBJ whole genome shotgun (WGS) entry which is preliminary data.</text>
</comment>
<accession>A0A2S6ANP4</accession>
<evidence type="ECO:0000256" key="1">
    <source>
        <dbReference type="SAM" id="MobiDB-lite"/>
    </source>
</evidence>
<evidence type="ECO:0000259" key="3">
    <source>
        <dbReference type="Pfam" id="PF21986"/>
    </source>
</evidence>
<dbReference type="Pfam" id="PF21986">
    <property type="entry name" value="AH_C"/>
    <property type="match status" value="1"/>
</dbReference>
<organism evidence="4 5">
    <name type="scientific">Nocardia nova</name>
    <dbReference type="NCBI Taxonomy" id="37330"/>
    <lineage>
        <taxon>Bacteria</taxon>
        <taxon>Bacillati</taxon>
        <taxon>Actinomycetota</taxon>
        <taxon>Actinomycetes</taxon>
        <taxon>Mycobacteriales</taxon>
        <taxon>Nocardiaceae</taxon>
        <taxon>Nocardia</taxon>
    </lineage>
</organism>
<dbReference type="Gene3D" id="1.20.58.1700">
    <property type="match status" value="1"/>
</dbReference>